<evidence type="ECO:0000313" key="3">
    <source>
        <dbReference type="Proteomes" id="UP000016562"/>
    </source>
</evidence>
<dbReference type="RefSeq" id="WP_021712698.1">
    <property type="nucleotide sequence ID" value="NZ_BATM01000008.1"/>
</dbReference>
<dbReference type="InterPro" id="IPR032710">
    <property type="entry name" value="NTF2-like_dom_sf"/>
</dbReference>
<protein>
    <submittedName>
        <fullName evidence="2">Putative transcriptional regulator</fullName>
    </submittedName>
</protein>
<dbReference type="OrthoDB" id="1115105at2"/>
<reference evidence="2 3" key="1">
    <citation type="submission" date="2013-09" db="EMBL/GenBank/DDBJ databases">
        <title>Whole genome shotgun sequence of Vibrio ezurae NBRC 102218.</title>
        <authorList>
            <person name="Yoshida I."/>
            <person name="Hosoyama A."/>
            <person name="Numata M."/>
            <person name="Hashimoto M."/>
            <person name="Hosoyama Y."/>
            <person name="Tsuchikane K."/>
            <person name="Noguchi M."/>
            <person name="Hirakata S."/>
            <person name="Ichikawa N."/>
            <person name="Ohji S."/>
            <person name="Yamazoe A."/>
            <person name="Fujita N."/>
        </authorList>
    </citation>
    <scope>NUCLEOTIDE SEQUENCE [LARGE SCALE GENOMIC DNA]</scope>
    <source>
        <strain evidence="2 3">NBRC 102218</strain>
    </source>
</reference>
<comment type="caution">
    <text evidence="2">The sequence shown here is derived from an EMBL/GenBank/DDBJ whole genome shotgun (WGS) entry which is preliminary data.</text>
</comment>
<feature type="domain" description="SnoaL-like" evidence="1">
    <location>
        <begin position="7"/>
        <end position="109"/>
    </location>
</feature>
<dbReference type="SUPFAM" id="SSF54427">
    <property type="entry name" value="NTF2-like"/>
    <property type="match status" value="1"/>
</dbReference>
<organism evidence="2 3">
    <name type="scientific">Vibrio ezurae NBRC 102218</name>
    <dbReference type="NCBI Taxonomy" id="1219080"/>
    <lineage>
        <taxon>Bacteria</taxon>
        <taxon>Pseudomonadati</taxon>
        <taxon>Pseudomonadota</taxon>
        <taxon>Gammaproteobacteria</taxon>
        <taxon>Vibrionales</taxon>
        <taxon>Vibrionaceae</taxon>
        <taxon>Vibrio</taxon>
    </lineage>
</organism>
<accession>U3B0H6</accession>
<dbReference type="EMBL" id="BATM01000008">
    <property type="protein sequence ID" value="GAD78987.1"/>
    <property type="molecule type" value="Genomic_DNA"/>
</dbReference>
<evidence type="ECO:0000313" key="2">
    <source>
        <dbReference type="EMBL" id="GAD78987.1"/>
    </source>
</evidence>
<dbReference type="AlphaFoldDB" id="U3B0H6"/>
<proteinExistence type="predicted"/>
<keyword evidence="3" id="KW-1185">Reference proteome</keyword>
<dbReference type="Gene3D" id="3.10.450.50">
    <property type="match status" value="1"/>
</dbReference>
<dbReference type="Pfam" id="PF12680">
    <property type="entry name" value="SnoaL_2"/>
    <property type="match status" value="1"/>
</dbReference>
<dbReference type="InterPro" id="IPR037401">
    <property type="entry name" value="SnoaL-like"/>
</dbReference>
<dbReference type="eggNOG" id="COG3631">
    <property type="taxonomic scope" value="Bacteria"/>
</dbReference>
<dbReference type="STRING" id="1219080.VEZ01S_08_00230"/>
<dbReference type="Proteomes" id="UP000016562">
    <property type="component" value="Unassembled WGS sequence"/>
</dbReference>
<gene>
    <name evidence="2" type="ORF">VEZ01S_08_00230</name>
</gene>
<evidence type="ECO:0000259" key="1">
    <source>
        <dbReference type="Pfam" id="PF12680"/>
    </source>
</evidence>
<sequence length="140" mass="16187">MSIDSVADVYQKLTKETLSDLTQIYHQDVIFEDAVHKLNGWEALSLYFENLYQNVIDCRFEIESKHQTGEAGFIIWTMRLRHPKLRGGSEVAVKGISHLQFSDGKIIHHRDYFDMGEMLYENLPILGSVVKAIKKRMGEL</sequence>
<name>U3B0H6_9VIBR</name>